<name>A0A1I7XZU1_9BILA</name>
<organism evidence="1 2">
    <name type="scientific">Steinernema glaseri</name>
    <dbReference type="NCBI Taxonomy" id="37863"/>
    <lineage>
        <taxon>Eukaryota</taxon>
        <taxon>Metazoa</taxon>
        <taxon>Ecdysozoa</taxon>
        <taxon>Nematoda</taxon>
        <taxon>Chromadorea</taxon>
        <taxon>Rhabditida</taxon>
        <taxon>Tylenchina</taxon>
        <taxon>Panagrolaimomorpha</taxon>
        <taxon>Strongyloidoidea</taxon>
        <taxon>Steinernematidae</taxon>
        <taxon>Steinernema</taxon>
    </lineage>
</organism>
<reference evidence="2" key="1">
    <citation type="submission" date="2016-11" db="UniProtKB">
        <authorList>
            <consortium name="WormBaseParasite"/>
        </authorList>
    </citation>
    <scope>IDENTIFICATION</scope>
</reference>
<dbReference type="WBParaSite" id="L893_g11002.t1">
    <property type="protein sequence ID" value="L893_g11002.t1"/>
    <property type="gene ID" value="L893_g11002"/>
</dbReference>
<accession>A0A1I7XZU1</accession>
<sequence>MLTDMKKKITLAVFEGHSEYVMDVKWHPKKPSVFASLDANGLVSASFVDVKAALLLKVYLWDINRSLDYPMYELHLPNAAKEILWSHD</sequence>
<dbReference type="InterPro" id="IPR036322">
    <property type="entry name" value="WD40_repeat_dom_sf"/>
</dbReference>
<dbReference type="AlphaFoldDB" id="A0A1I7XZU1"/>
<dbReference type="Proteomes" id="UP000095287">
    <property type="component" value="Unplaced"/>
</dbReference>
<dbReference type="SUPFAM" id="SSF50978">
    <property type="entry name" value="WD40 repeat-like"/>
    <property type="match status" value="1"/>
</dbReference>
<keyword evidence="1" id="KW-1185">Reference proteome</keyword>
<dbReference type="InterPro" id="IPR015943">
    <property type="entry name" value="WD40/YVTN_repeat-like_dom_sf"/>
</dbReference>
<evidence type="ECO:0000313" key="2">
    <source>
        <dbReference type="WBParaSite" id="L893_g11002.t1"/>
    </source>
</evidence>
<protein>
    <submittedName>
        <fullName evidence="2">Neur_chan_LBD domain-containing protein</fullName>
    </submittedName>
</protein>
<proteinExistence type="predicted"/>
<dbReference type="Gene3D" id="2.130.10.10">
    <property type="entry name" value="YVTN repeat-like/Quinoprotein amine dehydrogenase"/>
    <property type="match status" value="1"/>
</dbReference>
<evidence type="ECO:0000313" key="1">
    <source>
        <dbReference type="Proteomes" id="UP000095287"/>
    </source>
</evidence>